<name>A0A8S9TXQ0_PHYIN</name>
<reference evidence="1" key="1">
    <citation type="submission" date="2020-03" db="EMBL/GenBank/DDBJ databases">
        <title>Hybrid Assembly of Korean Phytophthora infestans isolates.</title>
        <authorList>
            <person name="Prokchorchik M."/>
            <person name="Lee Y."/>
            <person name="Seo J."/>
            <person name="Cho J.-H."/>
            <person name="Park Y.-E."/>
            <person name="Jang D.-C."/>
            <person name="Im J.-S."/>
            <person name="Choi J.-G."/>
            <person name="Park H.-J."/>
            <person name="Lee G.-B."/>
            <person name="Lee Y.-G."/>
            <person name="Hong S.-Y."/>
            <person name="Cho K."/>
            <person name="Sohn K.H."/>
        </authorList>
    </citation>
    <scope>NUCLEOTIDE SEQUENCE</scope>
    <source>
        <strain evidence="1">KR_2_A2</strain>
    </source>
</reference>
<accession>A0A8S9TXQ0</accession>
<gene>
    <name evidence="1" type="ORF">GN958_ATG18419</name>
</gene>
<dbReference type="InterPro" id="IPR011990">
    <property type="entry name" value="TPR-like_helical_dom_sf"/>
</dbReference>
<dbReference type="SUPFAM" id="SSF48452">
    <property type="entry name" value="TPR-like"/>
    <property type="match status" value="1"/>
</dbReference>
<sequence>MRDAEPHSHAQGKDLDQWYSRAAEERLAAMTLQNPDDVTPPEFLEEADRAQSDGKSKFKEKNYYAAKNAFLKSLEAVLKHQQSEYYGKTVPAAERDDLDMQERYVTLCNNVAICGIKMKDRSLINEYAAKALAVEETSTKALYAMAKLRLMERRFNEANEVVDRALGFYPDKAQFLNFRKEIEAAERKQVMEQAELYLRSERSSCKLRWLQRRQV</sequence>
<organism evidence="1 2">
    <name type="scientific">Phytophthora infestans</name>
    <name type="common">Potato late blight agent</name>
    <name type="synonym">Botrytis infestans</name>
    <dbReference type="NCBI Taxonomy" id="4787"/>
    <lineage>
        <taxon>Eukaryota</taxon>
        <taxon>Sar</taxon>
        <taxon>Stramenopiles</taxon>
        <taxon>Oomycota</taxon>
        <taxon>Peronosporomycetes</taxon>
        <taxon>Peronosporales</taxon>
        <taxon>Peronosporaceae</taxon>
        <taxon>Phytophthora</taxon>
    </lineage>
</organism>
<dbReference type="PANTHER" id="PTHR46512">
    <property type="entry name" value="PEPTIDYLPROLYL ISOMERASE"/>
    <property type="match status" value="1"/>
</dbReference>
<dbReference type="Proteomes" id="UP000704712">
    <property type="component" value="Unassembled WGS sequence"/>
</dbReference>
<protein>
    <submittedName>
        <fullName evidence="1">Uncharacterized protein</fullName>
    </submittedName>
</protein>
<comment type="caution">
    <text evidence="1">The sequence shown here is derived from an EMBL/GenBank/DDBJ whole genome shotgun (WGS) entry which is preliminary data.</text>
</comment>
<evidence type="ECO:0000313" key="1">
    <source>
        <dbReference type="EMBL" id="KAF4132302.1"/>
    </source>
</evidence>
<dbReference type="InterPro" id="IPR050754">
    <property type="entry name" value="FKBP4/5/8-like"/>
</dbReference>
<dbReference type="Gene3D" id="1.25.40.10">
    <property type="entry name" value="Tetratricopeptide repeat domain"/>
    <property type="match status" value="1"/>
</dbReference>
<proteinExistence type="predicted"/>
<dbReference type="AlphaFoldDB" id="A0A8S9TXQ0"/>
<dbReference type="EMBL" id="JAACNO010002552">
    <property type="protein sequence ID" value="KAF4132302.1"/>
    <property type="molecule type" value="Genomic_DNA"/>
</dbReference>
<evidence type="ECO:0000313" key="2">
    <source>
        <dbReference type="Proteomes" id="UP000704712"/>
    </source>
</evidence>